<dbReference type="InterPro" id="IPR030489">
    <property type="entry name" value="TR_Rrf2-type_CS"/>
</dbReference>
<evidence type="ECO:0000313" key="2">
    <source>
        <dbReference type="Proteomes" id="UP000722625"/>
    </source>
</evidence>
<accession>A0ABS5P9C7</accession>
<protein>
    <submittedName>
        <fullName evidence="1">Rrf2 family transcriptional regulator</fullName>
    </submittedName>
</protein>
<dbReference type="Pfam" id="PF02082">
    <property type="entry name" value="Rrf2"/>
    <property type="match status" value="1"/>
</dbReference>
<dbReference type="InterPro" id="IPR000944">
    <property type="entry name" value="Tscrpt_reg_Rrf2"/>
</dbReference>
<reference evidence="1 2" key="1">
    <citation type="journal article" date="2018" name="Int. J. Syst. Evol. Microbiol.">
        <title>Flavobacterium chryseum sp. nov. and Flavobacterium psychroterrae sp. nov., novel environmental bacteria isolated from Antarctica.</title>
        <authorList>
            <person name="Kralova S."/>
            <person name="Svec P."/>
            <person name="Busse H.J."/>
            <person name="Stankova E."/>
            <person name="Vaczi P."/>
            <person name="Sedlacek I."/>
        </authorList>
    </citation>
    <scope>NUCLEOTIDE SEQUENCE [LARGE SCALE GENOMIC DNA]</scope>
    <source>
        <strain evidence="1 2">CCM 8827</strain>
    </source>
</reference>
<dbReference type="PROSITE" id="PS51197">
    <property type="entry name" value="HTH_RRF2_2"/>
    <property type="match status" value="1"/>
</dbReference>
<dbReference type="InterPro" id="IPR036390">
    <property type="entry name" value="WH_DNA-bd_sf"/>
</dbReference>
<dbReference type="PROSITE" id="PS01332">
    <property type="entry name" value="HTH_RRF2_1"/>
    <property type="match status" value="1"/>
</dbReference>
<comment type="caution">
    <text evidence="1">The sequence shown here is derived from an EMBL/GenBank/DDBJ whole genome shotgun (WGS) entry which is preliminary data.</text>
</comment>
<dbReference type="RefSeq" id="WP_213297148.1">
    <property type="nucleotide sequence ID" value="NZ_JAGYVZ010000005.1"/>
</dbReference>
<dbReference type="InterPro" id="IPR036388">
    <property type="entry name" value="WH-like_DNA-bd_sf"/>
</dbReference>
<sequence>MPTLGKNVEYAIHSLVYLIDTPNNSTITVRDLAQFQNISETYLAKAFTKLKKAGIVRSNIGIKGGYKLAKLASEITFLDIVLAVEGEISFFECNNIRDNCILMDKENLPWKKGNYCAIHLAMIETENKIKDSLREKKLQWVYDTMNKQYGSGMIDKSRNWFQRNVVDAKRS</sequence>
<dbReference type="PANTHER" id="PTHR33221:SF15">
    <property type="entry name" value="HTH-TYPE TRANSCRIPTIONAL REGULATOR YWGB-RELATED"/>
    <property type="match status" value="1"/>
</dbReference>
<organism evidence="1 2">
    <name type="scientific">Flavobacterium psychroterrae</name>
    <dbReference type="NCBI Taxonomy" id="2133767"/>
    <lineage>
        <taxon>Bacteria</taxon>
        <taxon>Pseudomonadati</taxon>
        <taxon>Bacteroidota</taxon>
        <taxon>Flavobacteriia</taxon>
        <taxon>Flavobacteriales</taxon>
        <taxon>Flavobacteriaceae</taxon>
        <taxon>Flavobacterium</taxon>
    </lineage>
</organism>
<dbReference type="SUPFAM" id="SSF46785">
    <property type="entry name" value="Winged helix' DNA-binding domain"/>
    <property type="match status" value="1"/>
</dbReference>
<evidence type="ECO:0000313" key="1">
    <source>
        <dbReference type="EMBL" id="MBS7230902.1"/>
    </source>
</evidence>
<dbReference type="PANTHER" id="PTHR33221">
    <property type="entry name" value="WINGED HELIX-TURN-HELIX TRANSCRIPTIONAL REGULATOR, RRF2 FAMILY"/>
    <property type="match status" value="1"/>
</dbReference>
<dbReference type="Proteomes" id="UP000722625">
    <property type="component" value="Unassembled WGS sequence"/>
</dbReference>
<dbReference type="NCBIfam" id="TIGR00738">
    <property type="entry name" value="rrf2_super"/>
    <property type="match status" value="1"/>
</dbReference>
<dbReference type="Gene3D" id="1.10.10.10">
    <property type="entry name" value="Winged helix-like DNA-binding domain superfamily/Winged helix DNA-binding domain"/>
    <property type="match status" value="1"/>
</dbReference>
<dbReference type="EMBL" id="JAGYVZ010000005">
    <property type="protein sequence ID" value="MBS7230902.1"/>
    <property type="molecule type" value="Genomic_DNA"/>
</dbReference>
<name>A0ABS5P9C7_9FLAO</name>
<gene>
    <name evidence="1" type="ORF">KHA90_07680</name>
</gene>
<keyword evidence="2" id="KW-1185">Reference proteome</keyword>
<proteinExistence type="predicted"/>